<keyword evidence="4" id="KW-0732">Signal</keyword>
<name>A0ABP0KHH9_9DINO</name>
<evidence type="ECO:0000256" key="2">
    <source>
        <dbReference type="ARBA" id="ARBA00022801"/>
    </source>
</evidence>
<proteinExistence type="predicted"/>
<keyword evidence="1" id="KW-0479">Metal-binding</keyword>
<reference evidence="6 7" key="1">
    <citation type="submission" date="2024-02" db="EMBL/GenBank/DDBJ databases">
        <authorList>
            <person name="Chen Y."/>
            <person name="Shah S."/>
            <person name="Dougan E. K."/>
            <person name="Thang M."/>
            <person name="Chan C."/>
        </authorList>
    </citation>
    <scope>NUCLEOTIDE SEQUENCE [LARGE SCALE GENOMIC DNA]</scope>
</reference>
<dbReference type="PANTHER" id="PTHR45953:SF1">
    <property type="entry name" value="IDURONATE 2-SULFATASE"/>
    <property type="match status" value="1"/>
</dbReference>
<evidence type="ECO:0000313" key="7">
    <source>
        <dbReference type="Proteomes" id="UP001642464"/>
    </source>
</evidence>
<dbReference type="PANTHER" id="PTHR45953">
    <property type="entry name" value="IDURONATE 2-SULFATASE"/>
    <property type="match status" value="1"/>
</dbReference>
<accession>A0ABP0KHH9</accession>
<dbReference type="Proteomes" id="UP001642464">
    <property type="component" value="Unassembled WGS sequence"/>
</dbReference>
<feature type="chain" id="PRO_5045784222" evidence="4">
    <location>
        <begin position="28"/>
        <end position="602"/>
    </location>
</feature>
<feature type="compositionally biased region" description="Acidic residues" evidence="3">
    <location>
        <begin position="534"/>
        <end position="556"/>
    </location>
</feature>
<evidence type="ECO:0000259" key="5">
    <source>
        <dbReference type="Pfam" id="PF00884"/>
    </source>
</evidence>
<protein>
    <submittedName>
        <fullName evidence="6">Ulvan-active sulfatase (Arylsulfatase) (Polysaccharide utilization locus H protein P18) (PUL H protein P18) (Sulfatase family S1 subfamily 7 protein P18) (P18_S1_7)</fullName>
    </submittedName>
</protein>
<evidence type="ECO:0000256" key="3">
    <source>
        <dbReference type="SAM" id="MobiDB-lite"/>
    </source>
</evidence>
<dbReference type="SUPFAM" id="SSF53649">
    <property type="entry name" value="Alkaline phosphatase-like"/>
    <property type="match status" value="1"/>
</dbReference>
<feature type="signal peptide" evidence="4">
    <location>
        <begin position="1"/>
        <end position="27"/>
    </location>
</feature>
<feature type="compositionally biased region" description="Basic and acidic residues" evidence="3">
    <location>
        <begin position="562"/>
        <end position="593"/>
    </location>
</feature>
<keyword evidence="7" id="KW-1185">Reference proteome</keyword>
<gene>
    <name evidence="6" type="ORF">SCF082_LOCUS17420</name>
</gene>
<dbReference type="Pfam" id="PF00884">
    <property type="entry name" value="Sulfatase"/>
    <property type="match status" value="1"/>
</dbReference>
<dbReference type="Gene3D" id="3.40.720.10">
    <property type="entry name" value="Alkaline Phosphatase, subunit A"/>
    <property type="match status" value="2"/>
</dbReference>
<dbReference type="InterPro" id="IPR000917">
    <property type="entry name" value="Sulfatase_N"/>
</dbReference>
<feature type="non-terminal residue" evidence="6">
    <location>
        <position position="602"/>
    </location>
</feature>
<dbReference type="InterPro" id="IPR017850">
    <property type="entry name" value="Alkaline_phosphatase_core_sf"/>
</dbReference>
<feature type="non-terminal residue" evidence="6">
    <location>
        <position position="1"/>
    </location>
</feature>
<evidence type="ECO:0000256" key="4">
    <source>
        <dbReference type="SAM" id="SignalP"/>
    </source>
</evidence>
<comment type="caution">
    <text evidence="6">The sequence shown here is derived from an EMBL/GenBank/DDBJ whole genome shotgun (WGS) entry which is preliminary data.</text>
</comment>
<feature type="domain" description="Sulfatase N-terminal" evidence="5">
    <location>
        <begin position="31"/>
        <end position="318"/>
    </location>
</feature>
<organism evidence="6 7">
    <name type="scientific">Durusdinium trenchii</name>
    <dbReference type="NCBI Taxonomy" id="1381693"/>
    <lineage>
        <taxon>Eukaryota</taxon>
        <taxon>Sar</taxon>
        <taxon>Alveolata</taxon>
        <taxon>Dinophyceae</taxon>
        <taxon>Suessiales</taxon>
        <taxon>Symbiodiniaceae</taxon>
        <taxon>Durusdinium</taxon>
    </lineage>
</organism>
<dbReference type="EMBL" id="CAXAMM010011466">
    <property type="protein sequence ID" value="CAK9026251.1"/>
    <property type="molecule type" value="Genomic_DNA"/>
</dbReference>
<evidence type="ECO:0000313" key="6">
    <source>
        <dbReference type="EMBL" id="CAK9026251.1"/>
    </source>
</evidence>
<evidence type="ECO:0000256" key="1">
    <source>
        <dbReference type="ARBA" id="ARBA00022723"/>
    </source>
</evidence>
<feature type="region of interest" description="Disordered" evidence="3">
    <location>
        <begin position="475"/>
        <end position="602"/>
    </location>
</feature>
<keyword evidence="2" id="KW-0378">Hydrolase</keyword>
<sequence>RSGAIMHAAGLWLLVAFLAAALNSSEAKKYNVLMFIVDDLKMSVGAYGNPYIQTPHIDDILNRGVRFENAHVIKAECAPSRHALFAGRRIDTLRIWDFEPLFRKRNPTLMTYPGTLRRHGYNTVAVGKVYDPRSYTRTQKEDLCSSKKQKHCSWNTMVTVKNMKSNAMPHCQKSRVHVFPGKRKWKSTRQMHFRFPRSAPSYDDCIATTAIKHLNQLAPKEKTPWLLAVGFTLPHLPWVYPTDYGNMYKDISDADLLAEETRGMTEAFFKPIAADGGGASIYSRPKNSEYNGYKKPSSPAENIRNYYRSVSYMDEQVGIIPPRAWRQTSWGTAVPSPVQGDDIFPTILDLCDLKDTKGQMRSGTTLLPLIKNPANHVRSAAVSQYWAYNVKKKKRFMGYSLRTVNHRYTVYFEFERHPKKSSVLQYKRKKRLGGEELYDLGRDGPIERINRADDNSYGEVLREMQDLFASNEDRAFHEPDDEPDQGTFHEPHEEPYCGTVDEPNQGAFHEPHHEPDSVPVDEPDQGTVDKPNDEPDSGTVDEPDDEPDSGTVDEPDLGTVDKPFDKKSDDKPNHGTVDEPDDKPDLGTDDKPDFCTVNEPDD</sequence>